<comment type="caution">
    <text evidence="1">The sequence shown here is derived from an EMBL/GenBank/DDBJ whole genome shotgun (WGS) entry which is preliminary data.</text>
</comment>
<gene>
    <name evidence="1" type="ORF">EV182_005740</name>
</gene>
<evidence type="ECO:0000313" key="1">
    <source>
        <dbReference type="EMBL" id="KAJ1677641.1"/>
    </source>
</evidence>
<name>A0ACC1HPN3_9FUNG</name>
<dbReference type="Proteomes" id="UP001145114">
    <property type="component" value="Unassembled WGS sequence"/>
</dbReference>
<reference evidence="1" key="1">
    <citation type="submission" date="2022-06" db="EMBL/GenBank/DDBJ databases">
        <title>Phylogenomic reconstructions and comparative analyses of Kickxellomycotina fungi.</title>
        <authorList>
            <person name="Reynolds N.K."/>
            <person name="Stajich J.E."/>
            <person name="Barry K."/>
            <person name="Grigoriev I.V."/>
            <person name="Crous P."/>
            <person name="Smith M.E."/>
        </authorList>
    </citation>
    <scope>NUCLEOTIDE SEQUENCE</scope>
    <source>
        <strain evidence="1">RSA 2271</strain>
    </source>
</reference>
<dbReference type="EMBL" id="JAMZIH010002141">
    <property type="protein sequence ID" value="KAJ1677641.1"/>
    <property type="molecule type" value="Genomic_DNA"/>
</dbReference>
<proteinExistence type="predicted"/>
<organism evidence="1 2">
    <name type="scientific">Spiromyces aspiralis</name>
    <dbReference type="NCBI Taxonomy" id="68401"/>
    <lineage>
        <taxon>Eukaryota</taxon>
        <taxon>Fungi</taxon>
        <taxon>Fungi incertae sedis</taxon>
        <taxon>Zoopagomycota</taxon>
        <taxon>Kickxellomycotina</taxon>
        <taxon>Kickxellomycetes</taxon>
        <taxon>Kickxellales</taxon>
        <taxon>Kickxellaceae</taxon>
        <taxon>Spiromyces</taxon>
    </lineage>
</organism>
<accession>A0ACC1HPN3</accession>
<keyword evidence="2" id="KW-1185">Reference proteome</keyword>
<protein>
    <submittedName>
        <fullName evidence="1">Uncharacterized protein</fullName>
    </submittedName>
</protein>
<sequence length="235" mass="23641">MAWNCSASSLRVLSLLVTLIIALSLVSVPTAEAQQVVPPAGVNGNQVAQVGAVGVATTTDTDPTAVGTAQTTLQKQQHAAAVAAVADTTATTTSLGLHVVGTTAAKTALTTTPTTTAALGVPTTSTSTTQGGQQIGAMGGGGNPQATVATPISSLITTATGDGTVLDYSDCNQFISQCYKMCRPYKVENAECANGGTCVCNNLIPMSKLSTSIAKDEKSGSDLVRDVKKCFNSGL</sequence>
<feature type="non-terminal residue" evidence="1">
    <location>
        <position position="235"/>
    </location>
</feature>
<evidence type="ECO:0000313" key="2">
    <source>
        <dbReference type="Proteomes" id="UP001145114"/>
    </source>
</evidence>